<protein>
    <submittedName>
        <fullName evidence="2">Uncharacterized protein</fullName>
    </submittedName>
</protein>
<organism evidence="2 3">
    <name type="scientific">Oleiharenicola lentus</name>
    <dbReference type="NCBI Taxonomy" id="2508720"/>
    <lineage>
        <taxon>Bacteria</taxon>
        <taxon>Pseudomonadati</taxon>
        <taxon>Verrucomicrobiota</taxon>
        <taxon>Opitutia</taxon>
        <taxon>Opitutales</taxon>
        <taxon>Opitutaceae</taxon>
        <taxon>Oleiharenicola</taxon>
    </lineage>
</organism>
<evidence type="ECO:0000313" key="2">
    <source>
        <dbReference type="EMBL" id="RXK54402.1"/>
    </source>
</evidence>
<sequence length="79" mass="8178">MKATKLLLAAAAFASLASLSFAGPGPEYWARMNKNQKPSSYPSIWRTKADADTKVQAAAKPAAETAAGCTACQGCAKKS</sequence>
<feature type="chain" id="PRO_5020186107" evidence="1">
    <location>
        <begin position="23"/>
        <end position="79"/>
    </location>
</feature>
<gene>
    <name evidence="2" type="ORF">ESB00_00445</name>
</gene>
<keyword evidence="1" id="KW-0732">Signal</keyword>
<accession>A0A4Q1C6N7</accession>
<name>A0A4Q1C6N7_9BACT</name>
<proteinExistence type="predicted"/>
<evidence type="ECO:0000256" key="1">
    <source>
        <dbReference type="SAM" id="SignalP"/>
    </source>
</evidence>
<dbReference type="Proteomes" id="UP000290218">
    <property type="component" value="Unassembled WGS sequence"/>
</dbReference>
<dbReference type="AlphaFoldDB" id="A0A4Q1C6N7"/>
<reference evidence="2 3" key="1">
    <citation type="submission" date="2019-01" db="EMBL/GenBank/DDBJ databases">
        <title>Lacunisphaera sp. strain TWA-58.</title>
        <authorList>
            <person name="Chen W.-M."/>
        </authorList>
    </citation>
    <scope>NUCLEOTIDE SEQUENCE [LARGE SCALE GENOMIC DNA]</scope>
    <source>
        <strain evidence="2 3">TWA-58</strain>
    </source>
</reference>
<dbReference type="RefSeq" id="WP_129045767.1">
    <property type="nucleotide sequence ID" value="NZ_SDHX01000001.1"/>
</dbReference>
<keyword evidence="3" id="KW-1185">Reference proteome</keyword>
<dbReference type="EMBL" id="SDHX01000001">
    <property type="protein sequence ID" value="RXK54402.1"/>
    <property type="molecule type" value="Genomic_DNA"/>
</dbReference>
<evidence type="ECO:0000313" key="3">
    <source>
        <dbReference type="Proteomes" id="UP000290218"/>
    </source>
</evidence>
<feature type="signal peptide" evidence="1">
    <location>
        <begin position="1"/>
        <end position="22"/>
    </location>
</feature>
<comment type="caution">
    <text evidence="2">The sequence shown here is derived from an EMBL/GenBank/DDBJ whole genome shotgun (WGS) entry which is preliminary data.</text>
</comment>